<feature type="transmembrane region" description="Helical" evidence="1">
    <location>
        <begin position="38"/>
        <end position="62"/>
    </location>
</feature>
<dbReference type="RefSeq" id="WP_326762728.1">
    <property type="nucleotide sequence ID" value="NZ_CP109135.1"/>
</dbReference>
<gene>
    <name evidence="2" type="ORF">OHB35_52595</name>
</gene>
<sequence>MNNQNPQQPLLGLRTAIILLLGLLTAVGAGILTVLAGAAVASGILTGGAAFAAAVLFFHTIIA</sequence>
<proteinExistence type="predicted"/>
<keyword evidence="1" id="KW-0472">Membrane</keyword>
<feature type="transmembrane region" description="Helical" evidence="1">
    <location>
        <begin position="12"/>
        <end position="32"/>
    </location>
</feature>
<organism evidence="2 3">
    <name type="scientific">Streptomyces phaeochromogenes</name>
    <dbReference type="NCBI Taxonomy" id="1923"/>
    <lineage>
        <taxon>Bacteria</taxon>
        <taxon>Bacillati</taxon>
        <taxon>Actinomycetota</taxon>
        <taxon>Actinomycetes</taxon>
        <taxon>Kitasatosporales</taxon>
        <taxon>Streptomycetaceae</taxon>
        <taxon>Streptomyces</taxon>
        <taxon>Streptomyces phaeochromogenes group</taxon>
    </lineage>
</organism>
<keyword evidence="1" id="KW-0812">Transmembrane</keyword>
<evidence type="ECO:0000256" key="1">
    <source>
        <dbReference type="SAM" id="Phobius"/>
    </source>
</evidence>
<dbReference type="Proteomes" id="UP001340816">
    <property type="component" value="Chromosome"/>
</dbReference>
<dbReference type="EMBL" id="CP109135">
    <property type="protein sequence ID" value="WSD21191.1"/>
    <property type="molecule type" value="Genomic_DNA"/>
</dbReference>
<keyword evidence="1" id="KW-1133">Transmembrane helix</keyword>
<accession>A0ABZ1HUH5</accession>
<protein>
    <submittedName>
        <fullName evidence="2">Uncharacterized protein</fullName>
    </submittedName>
</protein>
<evidence type="ECO:0000313" key="2">
    <source>
        <dbReference type="EMBL" id="WSD21191.1"/>
    </source>
</evidence>
<evidence type="ECO:0000313" key="3">
    <source>
        <dbReference type="Proteomes" id="UP001340816"/>
    </source>
</evidence>
<name>A0ABZ1HUH5_STRPH</name>
<keyword evidence="3" id="KW-1185">Reference proteome</keyword>
<reference evidence="2 3" key="1">
    <citation type="submission" date="2022-10" db="EMBL/GenBank/DDBJ databases">
        <title>The complete genomes of actinobacterial strains from the NBC collection.</title>
        <authorList>
            <person name="Joergensen T.S."/>
            <person name="Alvarez Arevalo M."/>
            <person name="Sterndorff E.B."/>
            <person name="Faurdal D."/>
            <person name="Vuksanovic O."/>
            <person name="Mourched A.-S."/>
            <person name="Charusanti P."/>
            <person name="Shaw S."/>
            <person name="Blin K."/>
            <person name="Weber T."/>
        </authorList>
    </citation>
    <scope>NUCLEOTIDE SEQUENCE [LARGE SCALE GENOMIC DNA]</scope>
    <source>
        <strain evidence="2 3">NBC 01752</strain>
    </source>
</reference>